<gene>
    <name evidence="3" type="ORF">PGTUg99_017283</name>
</gene>
<dbReference type="EMBL" id="VDEP01000345">
    <property type="protein sequence ID" value="KAA1098864.1"/>
    <property type="molecule type" value="Genomic_DNA"/>
</dbReference>
<comment type="caution">
    <text evidence="3">The sequence shown here is derived from an EMBL/GenBank/DDBJ whole genome shotgun (WGS) entry which is preliminary data.</text>
</comment>
<keyword evidence="2" id="KW-0732">Signal</keyword>
<evidence type="ECO:0000256" key="1">
    <source>
        <dbReference type="SAM" id="MobiDB-lite"/>
    </source>
</evidence>
<feature type="region of interest" description="Disordered" evidence="1">
    <location>
        <begin position="101"/>
        <end position="125"/>
    </location>
</feature>
<protein>
    <recommendedName>
        <fullName evidence="5">Secreted protein</fullName>
    </recommendedName>
</protein>
<feature type="compositionally biased region" description="Low complexity" evidence="1">
    <location>
        <begin position="112"/>
        <end position="125"/>
    </location>
</feature>
<feature type="signal peptide" evidence="2">
    <location>
        <begin position="1"/>
        <end position="22"/>
    </location>
</feature>
<evidence type="ECO:0000256" key="2">
    <source>
        <dbReference type="SAM" id="SignalP"/>
    </source>
</evidence>
<proteinExistence type="predicted"/>
<dbReference type="AlphaFoldDB" id="A0A5B0PDY6"/>
<evidence type="ECO:0000313" key="4">
    <source>
        <dbReference type="Proteomes" id="UP000325313"/>
    </source>
</evidence>
<organism evidence="3 4">
    <name type="scientific">Puccinia graminis f. sp. tritici</name>
    <dbReference type="NCBI Taxonomy" id="56615"/>
    <lineage>
        <taxon>Eukaryota</taxon>
        <taxon>Fungi</taxon>
        <taxon>Dikarya</taxon>
        <taxon>Basidiomycota</taxon>
        <taxon>Pucciniomycotina</taxon>
        <taxon>Pucciniomycetes</taxon>
        <taxon>Pucciniales</taxon>
        <taxon>Pucciniaceae</taxon>
        <taxon>Puccinia</taxon>
    </lineage>
</organism>
<evidence type="ECO:0000313" key="3">
    <source>
        <dbReference type="EMBL" id="KAA1098864.1"/>
    </source>
</evidence>
<feature type="chain" id="PRO_5022824498" description="Secreted protein" evidence="2">
    <location>
        <begin position="23"/>
        <end position="139"/>
    </location>
</feature>
<evidence type="ECO:0008006" key="5">
    <source>
        <dbReference type="Google" id="ProtNLM"/>
    </source>
</evidence>
<reference evidence="3 4" key="1">
    <citation type="submission" date="2019-05" db="EMBL/GenBank/DDBJ databases">
        <title>Emergence of the Ug99 lineage of the wheat stem rust pathogen through somatic hybridization.</title>
        <authorList>
            <person name="Li F."/>
            <person name="Upadhyaya N.M."/>
            <person name="Sperschneider J."/>
            <person name="Matny O."/>
            <person name="Nguyen-Phuc H."/>
            <person name="Mago R."/>
            <person name="Raley C."/>
            <person name="Miller M.E."/>
            <person name="Silverstein K.A.T."/>
            <person name="Henningsen E."/>
            <person name="Hirsch C.D."/>
            <person name="Visser B."/>
            <person name="Pretorius Z.A."/>
            <person name="Steffenson B.J."/>
            <person name="Schwessinger B."/>
            <person name="Dodds P.N."/>
            <person name="Figueroa M."/>
        </authorList>
    </citation>
    <scope>NUCLEOTIDE SEQUENCE [LARGE SCALE GENOMIC DNA]</scope>
    <source>
        <strain evidence="3 4">Ug99</strain>
    </source>
</reference>
<dbReference type="Proteomes" id="UP000325313">
    <property type="component" value="Unassembled WGS sequence"/>
</dbReference>
<sequence length="139" mass="15295">MNLKTIILGVIMAFTLVSQVSAIKCILEGCGGEARQCRSRPGNLPEKGPCLDYDIGGQCLKQRSKLYYVCKHCNSVIGKNKQMPHLEPEGCAHDSKYIHIRGKIPPPDSEGKSAAASEGESTSSTIRDDVQFYDFFNKK</sequence>
<name>A0A5B0PDY6_PUCGR</name>
<accession>A0A5B0PDY6</accession>